<name>A0A7R8WWG6_9CRUS</name>
<dbReference type="EMBL" id="OB677030">
    <property type="protein sequence ID" value="CAD7236178.1"/>
    <property type="molecule type" value="Genomic_DNA"/>
</dbReference>
<feature type="region of interest" description="Disordered" evidence="1">
    <location>
        <begin position="1"/>
        <end position="53"/>
    </location>
</feature>
<proteinExistence type="predicted"/>
<evidence type="ECO:0000256" key="1">
    <source>
        <dbReference type="SAM" id="MobiDB-lite"/>
    </source>
</evidence>
<organism evidence="2">
    <name type="scientific">Cyprideis torosa</name>
    <dbReference type="NCBI Taxonomy" id="163714"/>
    <lineage>
        <taxon>Eukaryota</taxon>
        <taxon>Metazoa</taxon>
        <taxon>Ecdysozoa</taxon>
        <taxon>Arthropoda</taxon>
        <taxon>Crustacea</taxon>
        <taxon>Oligostraca</taxon>
        <taxon>Ostracoda</taxon>
        <taxon>Podocopa</taxon>
        <taxon>Podocopida</taxon>
        <taxon>Cytherocopina</taxon>
        <taxon>Cytheroidea</taxon>
        <taxon>Cytherideidae</taxon>
        <taxon>Cyprideis</taxon>
    </lineage>
</organism>
<dbReference type="AlphaFoldDB" id="A0A7R8WWG6"/>
<gene>
    <name evidence="2" type="ORF">CTOB1V02_LOCUS13993</name>
</gene>
<feature type="compositionally biased region" description="Low complexity" evidence="1">
    <location>
        <begin position="38"/>
        <end position="53"/>
    </location>
</feature>
<accession>A0A7R8WWG6</accession>
<sequence length="53" mass="5845">MRRLNFQWNPGPGISTGITQDNAKASSWKRSTATQMKPTTGPATATTTRRLPR</sequence>
<protein>
    <submittedName>
        <fullName evidence="2">Uncharacterized protein</fullName>
    </submittedName>
</protein>
<reference evidence="2" key="1">
    <citation type="submission" date="2020-11" db="EMBL/GenBank/DDBJ databases">
        <authorList>
            <person name="Tran Van P."/>
        </authorList>
    </citation>
    <scope>NUCLEOTIDE SEQUENCE</scope>
</reference>
<evidence type="ECO:0000313" key="2">
    <source>
        <dbReference type="EMBL" id="CAD7236178.1"/>
    </source>
</evidence>
<feature type="compositionally biased region" description="Polar residues" evidence="1">
    <location>
        <begin position="16"/>
        <end position="37"/>
    </location>
</feature>